<keyword evidence="1" id="KW-0812">Transmembrane</keyword>
<dbReference type="AlphaFoldDB" id="A0A1G8HYZ3"/>
<proteinExistence type="predicted"/>
<evidence type="ECO:0000256" key="1">
    <source>
        <dbReference type="SAM" id="Phobius"/>
    </source>
</evidence>
<feature type="transmembrane region" description="Helical" evidence="1">
    <location>
        <begin position="167"/>
        <end position="185"/>
    </location>
</feature>
<feature type="transmembrane region" description="Helical" evidence="1">
    <location>
        <begin position="237"/>
        <end position="260"/>
    </location>
</feature>
<keyword evidence="1" id="KW-0472">Membrane</keyword>
<dbReference type="Proteomes" id="UP000199706">
    <property type="component" value="Unassembled WGS sequence"/>
</dbReference>
<name>A0A1G8HYZ3_9BURK</name>
<feature type="transmembrane region" description="Helical" evidence="1">
    <location>
        <begin position="31"/>
        <end position="52"/>
    </location>
</feature>
<feature type="transmembrane region" description="Helical" evidence="1">
    <location>
        <begin position="108"/>
        <end position="131"/>
    </location>
</feature>
<evidence type="ECO:0008006" key="4">
    <source>
        <dbReference type="Google" id="ProtNLM"/>
    </source>
</evidence>
<feature type="transmembrane region" description="Helical" evidence="1">
    <location>
        <begin position="192"/>
        <end position="209"/>
    </location>
</feature>
<feature type="transmembrane region" description="Helical" evidence="1">
    <location>
        <begin position="392"/>
        <end position="410"/>
    </location>
</feature>
<keyword evidence="1" id="KW-1133">Transmembrane helix</keyword>
<sequence length="574" mass="62830">MSFMRNSPTTLISNSKQGTARSNLTRWADRLSLIVLFVWVAVIATTILVPLYSDEIATKMMQAAAIANGWKFNTLYPECHSDFLLNIPVSMRPAAFAYGVLYAKATPLGIRISSVVTALCWGALLALAVRWVYPHRRLYLPALAIVAAVTGLGVLPLTLGLARAEQWLALLLTLFVLFPALVERISRPGQRVRQLACLVVFCFATSFFFYIHPKAIFFFPVVIVSAYFSFRSRSIALCTVAVVFVLACTVQSISFSSAAIKCVDAPILSSLLASQTTAPGMVVKSPTTFVHELLTNLTSAPYAINSLLTFQESYQSDWLPSMNGITGAPWIAGINVAIEAALTLTIWLAVLVPPISLVVALLRRMSGYRITLIATLWIGLLGHLMLYKVWAFYGGSFVVPVAAWLVLLCAGESRWVGRNPALTVGILAPLSVILLASAAVTFTIVAPRLLTTVHPVGVGLPNQALSIPTFKFAEQREQVRAFARKCGLEGDGAKRLVVDNTTYFAFDGLREPLHLAYLNEGNYGADFQGERMRNLLLKLGVKGIIGQCTFLAPHFETEALRDRNLCCLKFDEMK</sequence>
<organism evidence="2 3">
    <name type="scientific">Paraburkholderia phenazinium</name>
    <dbReference type="NCBI Taxonomy" id="60549"/>
    <lineage>
        <taxon>Bacteria</taxon>
        <taxon>Pseudomonadati</taxon>
        <taxon>Pseudomonadota</taxon>
        <taxon>Betaproteobacteria</taxon>
        <taxon>Burkholderiales</taxon>
        <taxon>Burkholderiaceae</taxon>
        <taxon>Paraburkholderia</taxon>
    </lineage>
</organism>
<feature type="transmembrane region" description="Helical" evidence="1">
    <location>
        <begin position="215"/>
        <end position="230"/>
    </location>
</feature>
<dbReference type="EMBL" id="FNCJ01000017">
    <property type="protein sequence ID" value="SDI11889.1"/>
    <property type="molecule type" value="Genomic_DNA"/>
</dbReference>
<evidence type="ECO:0000313" key="3">
    <source>
        <dbReference type="Proteomes" id="UP000199706"/>
    </source>
</evidence>
<feature type="transmembrane region" description="Helical" evidence="1">
    <location>
        <begin position="368"/>
        <end position="386"/>
    </location>
</feature>
<gene>
    <name evidence="2" type="ORF">SAMN05216466_117125</name>
</gene>
<reference evidence="2 3" key="1">
    <citation type="submission" date="2016-10" db="EMBL/GenBank/DDBJ databases">
        <authorList>
            <person name="de Groot N.N."/>
        </authorList>
    </citation>
    <scope>NUCLEOTIDE SEQUENCE [LARGE SCALE GENOMIC DNA]</scope>
    <source>
        <strain evidence="2 3">LMG 2247</strain>
    </source>
</reference>
<accession>A0A1G8HYZ3</accession>
<protein>
    <recommendedName>
        <fullName evidence="4">4-amino-4-deoxy-L-arabinose transferase</fullName>
    </recommendedName>
</protein>
<feature type="transmembrane region" description="Helical" evidence="1">
    <location>
        <begin position="422"/>
        <end position="445"/>
    </location>
</feature>
<evidence type="ECO:0000313" key="2">
    <source>
        <dbReference type="EMBL" id="SDI11889.1"/>
    </source>
</evidence>
<feature type="transmembrane region" description="Helical" evidence="1">
    <location>
        <begin position="330"/>
        <end position="361"/>
    </location>
</feature>
<feature type="transmembrane region" description="Helical" evidence="1">
    <location>
        <begin position="138"/>
        <end position="161"/>
    </location>
</feature>